<sequence>MQDKEKTYESSKELLSSLNFVVIDLETTGGNPETEKIIEIGMVRIENRKITEDRSFLVNPQKEIPDFVQKLTGIRKADVEHSPKIEEVIDEIVEFIGDSILVAHNTSFDIPFLNGVLKKLQRPTLDNKVICTNIMTKYMIPDIMSSNLQYMSQIFGIHHSQAHRAIEDARATGLLLLKYLDIFESKNIRKINQLYYPRNKFELDRAIIETPESLDKVYETLAQISNPCVLTVKGDNGVILTILPIKSPKDEVEDLKTYLGDFRWSQIHIRLCGPFIEGLFFMNANFVKIPETYRKKSIEYLKKKHKLPPAPRLMDEHDFVVTPHLISGQFIVYSFLNFSPYSQLIFKFPSHKKKLHQFLLGQVGRFETQQKGKKKAFIQNDIRDIFLSLFHDSLANEPQVYLPLRIADIKDEKKHYLEKIEKLSETEVDRYNFPTKHL</sequence>
<organism evidence="4 5">
    <name type="scientific">Peredibacter starrii</name>
    <dbReference type="NCBI Taxonomy" id="28202"/>
    <lineage>
        <taxon>Bacteria</taxon>
        <taxon>Pseudomonadati</taxon>
        <taxon>Bdellovibrionota</taxon>
        <taxon>Bacteriovoracia</taxon>
        <taxon>Bacteriovoracales</taxon>
        <taxon>Bacteriovoracaceae</taxon>
        <taxon>Peredibacter</taxon>
    </lineage>
</organism>
<dbReference type="InterPro" id="IPR006054">
    <property type="entry name" value="DnaQ"/>
</dbReference>
<dbReference type="SMART" id="SM00479">
    <property type="entry name" value="EXOIII"/>
    <property type="match status" value="1"/>
</dbReference>
<protein>
    <submittedName>
        <fullName evidence="4">3'-5' exonuclease</fullName>
    </submittedName>
</protein>
<dbReference type="GO" id="GO:0008408">
    <property type="term" value="F:3'-5' exonuclease activity"/>
    <property type="evidence" value="ECO:0007669"/>
    <property type="project" value="TreeGrafter"/>
</dbReference>
<dbReference type="InterPro" id="IPR013520">
    <property type="entry name" value="Ribonucl_H"/>
</dbReference>
<dbReference type="NCBIfam" id="TIGR00573">
    <property type="entry name" value="dnaq"/>
    <property type="match status" value="1"/>
</dbReference>
<keyword evidence="5" id="KW-1185">Reference proteome</keyword>
<evidence type="ECO:0000313" key="4">
    <source>
        <dbReference type="EMBL" id="WPU64443.1"/>
    </source>
</evidence>
<comment type="subunit">
    <text evidence="2">DNA polymerase III contains a core (composed of alpha, epsilon and theta chains) that associates with a tau subunit. This core dimerizes to form the POLIII' complex. PolIII' associates with the gamma complex (composed of gamma, delta, delta', psi and chi chains) and with the beta chain to form the complete DNA polymerase III complex.</text>
</comment>
<dbReference type="InterPro" id="IPR036397">
    <property type="entry name" value="RNaseH_sf"/>
</dbReference>
<dbReference type="GO" id="GO:0003887">
    <property type="term" value="F:DNA-directed DNA polymerase activity"/>
    <property type="evidence" value="ECO:0007669"/>
    <property type="project" value="InterPro"/>
</dbReference>
<comment type="function">
    <text evidence="1">DNA polymerase III is a complex, multichain enzyme responsible for most of the replicative synthesis in bacteria. The epsilon subunit contain the editing function and is a proofreading 3'-5' exonuclease.</text>
</comment>
<dbReference type="InterPro" id="IPR012337">
    <property type="entry name" value="RNaseH-like_sf"/>
</dbReference>
<keyword evidence="4" id="KW-0378">Hydrolase</keyword>
<dbReference type="AlphaFoldDB" id="A0AAX4HMT7"/>
<keyword evidence="4" id="KW-0269">Exonuclease</keyword>
<feature type="domain" description="Exonuclease" evidence="3">
    <location>
        <begin position="19"/>
        <end position="185"/>
    </location>
</feature>
<dbReference type="SUPFAM" id="SSF53098">
    <property type="entry name" value="Ribonuclease H-like"/>
    <property type="match status" value="1"/>
</dbReference>
<dbReference type="RefSeq" id="WP_321393261.1">
    <property type="nucleotide sequence ID" value="NZ_CP139487.1"/>
</dbReference>
<keyword evidence="4" id="KW-0540">Nuclease</keyword>
<dbReference type="Proteomes" id="UP001324634">
    <property type="component" value="Chromosome"/>
</dbReference>
<dbReference type="GO" id="GO:0005829">
    <property type="term" value="C:cytosol"/>
    <property type="evidence" value="ECO:0007669"/>
    <property type="project" value="TreeGrafter"/>
</dbReference>
<evidence type="ECO:0000256" key="1">
    <source>
        <dbReference type="ARBA" id="ARBA00025483"/>
    </source>
</evidence>
<evidence type="ECO:0000256" key="2">
    <source>
        <dbReference type="ARBA" id="ARBA00026073"/>
    </source>
</evidence>
<accession>A0AAX4HMT7</accession>
<dbReference type="Pfam" id="PF00929">
    <property type="entry name" value="RNase_T"/>
    <property type="match status" value="1"/>
</dbReference>
<dbReference type="GO" id="GO:0045004">
    <property type="term" value="P:DNA replication proofreading"/>
    <property type="evidence" value="ECO:0007669"/>
    <property type="project" value="TreeGrafter"/>
</dbReference>
<dbReference type="FunFam" id="3.30.420.10:FF:000045">
    <property type="entry name" value="3'-5' exonuclease DinG"/>
    <property type="match status" value="1"/>
</dbReference>
<dbReference type="EMBL" id="CP139487">
    <property type="protein sequence ID" value="WPU64443.1"/>
    <property type="molecule type" value="Genomic_DNA"/>
</dbReference>
<evidence type="ECO:0000259" key="3">
    <source>
        <dbReference type="SMART" id="SM00479"/>
    </source>
</evidence>
<dbReference type="GO" id="GO:0003677">
    <property type="term" value="F:DNA binding"/>
    <property type="evidence" value="ECO:0007669"/>
    <property type="project" value="InterPro"/>
</dbReference>
<evidence type="ECO:0000313" key="5">
    <source>
        <dbReference type="Proteomes" id="UP001324634"/>
    </source>
</evidence>
<reference evidence="4 5" key="1">
    <citation type="submission" date="2023-11" db="EMBL/GenBank/DDBJ databases">
        <title>Peredibacter starrii A3.12.</title>
        <authorList>
            <person name="Mitchell R.J."/>
        </authorList>
    </citation>
    <scope>NUCLEOTIDE SEQUENCE [LARGE SCALE GENOMIC DNA]</scope>
    <source>
        <strain evidence="4 5">A3.12</strain>
    </source>
</reference>
<dbReference type="CDD" id="cd06127">
    <property type="entry name" value="DEDDh"/>
    <property type="match status" value="1"/>
</dbReference>
<name>A0AAX4HMT7_9BACT</name>
<dbReference type="PANTHER" id="PTHR30231:SF41">
    <property type="entry name" value="DNA POLYMERASE III SUBUNIT EPSILON"/>
    <property type="match status" value="1"/>
</dbReference>
<dbReference type="PANTHER" id="PTHR30231">
    <property type="entry name" value="DNA POLYMERASE III SUBUNIT EPSILON"/>
    <property type="match status" value="1"/>
</dbReference>
<dbReference type="KEGG" id="psti:SOO65_17250"/>
<gene>
    <name evidence="4" type="ORF">SOO65_17250</name>
</gene>
<dbReference type="Gene3D" id="3.30.420.10">
    <property type="entry name" value="Ribonuclease H-like superfamily/Ribonuclease H"/>
    <property type="match status" value="1"/>
</dbReference>
<proteinExistence type="predicted"/>